<keyword evidence="1" id="KW-0732">Signal</keyword>
<sequence length="113" mass="11966">MRFLLKLLVLGFIALAVLPAFAPAEYRTATANHSGSDAPSAFQVASLVGQAVADLRSICERNPAMCSTGGEIFSYSTARAREGLVIAYAMFRHGHPSMNKSSSKETTVGDTAI</sequence>
<dbReference type="InterPro" id="IPR035220">
    <property type="entry name" value="DUF5330"/>
</dbReference>
<dbReference type="RefSeq" id="WP_131567791.1">
    <property type="nucleotide sequence ID" value="NZ_JAINFK010000002.1"/>
</dbReference>
<comment type="caution">
    <text evidence="2">The sequence shown here is derived from an EMBL/GenBank/DDBJ whole genome shotgun (WGS) entry which is preliminary data.</text>
</comment>
<organism evidence="2 3">
    <name type="scientific">Oricola cellulosilytica</name>
    <dbReference type="NCBI Taxonomy" id="1429082"/>
    <lineage>
        <taxon>Bacteria</taxon>
        <taxon>Pseudomonadati</taxon>
        <taxon>Pseudomonadota</taxon>
        <taxon>Alphaproteobacteria</taxon>
        <taxon>Hyphomicrobiales</taxon>
        <taxon>Ahrensiaceae</taxon>
        <taxon>Oricola</taxon>
    </lineage>
</organism>
<reference evidence="2 3" key="1">
    <citation type="journal article" date="2015" name="Antonie Van Leeuwenhoek">
        <title>Oricola cellulosilytica gen. nov., sp. nov., a cellulose-degrading bacterium of the family Phyllobacteriaceae isolated from surface seashore water, and emended descriptions of Mesorhizobium loti and Phyllobacterium myrsinacearum.</title>
        <authorList>
            <person name="Hameed A."/>
            <person name="Shahina M."/>
            <person name="Lai W.A."/>
            <person name="Lin S.Y."/>
            <person name="Young L.S."/>
            <person name="Liu Y.C."/>
            <person name="Hsu Y.H."/>
            <person name="Young C.C."/>
        </authorList>
    </citation>
    <scope>NUCLEOTIDE SEQUENCE [LARGE SCALE GENOMIC DNA]</scope>
    <source>
        <strain evidence="2 3">KCTC 52183</strain>
    </source>
</reference>
<protein>
    <recommendedName>
        <fullName evidence="4">DUF5330 domain-containing protein</fullName>
    </recommendedName>
</protein>
<dbReference type="EMBL" id="SJST01000003">
    <property type="protein sequence ID" value="TCD14100.1"/>
    <property type="molecule type" value="Genomic_DNA"/>
</dbReference>
<evidence type="ECO:0000313" key="3">
    <source>
        <dbReference type="Proteomes" id="UP000291301"/>
    </source>
</evidence>
<dbReference type="Pfam" id="PF17264">
    <property type="entry name" value="DUF5330"/>
    <property type="match status" value="1"/>
</dbReference>
<dbReference type="OrthoDB" id="7923950at2"/>
<evidence type="ECO:0000313" key="2">
    <source>
        <dbReference type="EMBL" id="TCD14100.1"/>
    </source>
</evidence>
<dbReference type="Proteomes" id="UP000291301">
    <property type="component" value="Unassembled WGS sequence"/>
</dbReference>
<feature type="signal peptide" evidence="1">
    <location>
        <begin position="1"/>
        <end position="22"/>
    </location>
</feature>
<accession>A0A4R0PA23</accession>
<dbReference type="AlphaFoldDB" id="A0A4R0PA23"/>
<evidence type="ECO:0000256" key="1">
    <source>
        <dbReference type="SAM" id="SignalP"/>
    </source>
</evidence>
<evidence type="ECO:0008006" key="4">
    <source>
        <dbReference type="Google" id="ProtNLM"/>
    </source>
</evidence>
<gene>
    <name evidence="2" type="ORF">E0D97_08375</name>
</gene>
<name>A0A4R0PA23_9HYPH</name>
<feature type="chain" id="PRO_5020299594" description="DUF5330 domain-containing protein" evidence="1">
    <location>
        <begin position="23"/>
        <end position="113"/>
    </location>
</feature>
<proteinExistence type="predicted"/>
<keyword evidence="3" id="KW-1185">Reference proteome</keyword>